<evidence type="ECO:0000313" key="5">
    <source>
        <dbReference type="Proteomes" id="UP000275024"/>
    </source>
</evidence>
<evidence type="ECO:0000313" key="3">
    <source>
        <dbReference type="EMBL" id="RKN25770.1"/>
    </source>
</evidence>
<protein>
    <submittedName>
        <fullName evidence="2">Uncharacterized protein</fullName>
    </submittedName>
</protein>
<evidence type="ECO:0000313" key="2">
    <source>
        <dbReference type="EMBL" id="RKN12177.1"/>
    </source>
</evidence>
<dbReference type="Proteomes" id="UP000268652">
    <property type="component" value="Unassembled WGS sequence"/>
</dbReference>
<dbReference type="EMBL" id="RBDY01000003">
    <property type="protein sequence ID" value="RKN25770.1"/>
    <property type="molecule type" value="Genomic_DNA"/>
</dbReference>
<comment type="caution">
    <text evidence="2">The sequence shown here is derived from an EMBL/GenBank/DDBJ whole genome shotgun (WGS) entry which is preliminary data.</text>
</comment>
<feature type="region of interest" description="Disordered" evidence="1">
    <location>
        <begin position="110"/>
        <end position="140"/>
    </location>
</feature>
<evidence type="ECO:0000256" key="1">
    <source>
        <dbReference type="SAM" id="MobiDB-lite"/>
    </source>
</evidence>
<accession>A0A3A9X146</accession>
<keyword evidence="4" id="KW-1185">Reference proteome</keyword>
<dbReference type="AlphaFoldDB" id="A0A3A9X146"/>
<evidence type="ECO:0000313" key="4">
    <source>
        <dbReference type="Proteomes" id="UP000268652"/>
    </source>
</evidence>
<proteinExistence type="predicted"/>
<feature type="region of interest" description="Disordered" evidence="1">
    <location>
        <begin position="16"/>
        <end position="47"/>
    </location>
</feature>
<reference evidence="4 5" key="1">
    <citation type="submission" date="2018-09" db="EMBL/GenBank/DDBJ databases">
        <title>Streptomyces sp. nov. DS1-2, an endophytic actinomycete isolated from roots of Dendrobium scabrilingue.</title>
        <authorList>
            <person name="Kuncharoen N."/>
            <person name="Kudo T."/>
            <person name="Ohkuma M."/>
            <person name="Yuki M."/>
            <person name="Tanasupawat S."/>
        </authorList>
    </citation>
    <scope>NUCLEOTIDE SEQUENCE [LARGE SCALE GENOMIC DNA]</scope>
    <source>
        <strain evidence="2 5">AZ1-7</strain>
        <strain evidence="3 4">DS1-2</strain>
    </source>
</reference>
<name>A0A3A9X146_9ACTN</name>
<dbReference type="EMBL" id="RBDX01000002">
    <property type="protein sequence ID" value="RKN12177.1"/>
    <property type="molecule type" value="Genomic_DNA"/>
</dbReference>
<gene>
    <name evidence="3" type="ORF">D7318_05780</name>
    <name evidence="2" type="ORF">D7319_04700</name>
</gene>
<organism evidence="2 5">
    <name type="scientific">Streptomyces radicis</name>
    <dbReference type="NCBI Taxonomy" id="1750517"/>
    <lineage>
        <taxon>Bacteria</taxon>
        <taxon>Bacillati</taxon>
        <taxon>Actinomycetota</taxon>
        <taxon>Actinomycetes</taxon>
        <taxon>Kitasatosporales</taxon>
        <taxon>Streptomycetaceae</taxon>
        <taxon>Streptomyces</taxon>
    </lineage>
</organism>
<sequence>MLGVVPAVLLFTACGDEGGSDPARGDAPPENPPPVDQEYRASGTVLQSPDHGPVLCAGVAESFPPQCGGGVELARWDWDAVEAASEQGTTWGDFELTGTWDGETFTVTGTGPPSRPAEWPAAPAPDEPGGGDRAGRDPEELADIQRDLTEDFPDDVLSSFPDEEQGVVQADVVLATPELRETVDERFGEGAVVLTSWLMPVSPGS</sequence>
<dbReference type="Proteomes" id="UP000275024">
    <property type="component" value="Unassembled WGS sequence"/>
</dbReference>